<dbReference type="InterPro" id="IPR027417">
    <property type="entry name" value="P-loop_NTPase"/>
</dbReference>
<keyword evidence="7" id="KW-1278">Translocase</keyword>
<dbReference type="Pfam" id="PF23321">
    <property type="entry name" value="R1_ABCA1"/>
    <property type="match status" value="1"/>
</dbReference>
<accession>A0A8C3IIB3</accession>
<feature type="domain" description="ABC transporter" evidence="14">
    <location>
        <begin position="613"/>
        <end position="844"/>
    </location>
</feature>
<feature type="transmembrane region" description="Helical" evidence="13">
    <location>
        <begin position="385"/>
        <end position="405"/>
    </location>
</feature>
<dbReference type="Pfam" id="PF00005">
    <property type="entry name" value="ABC_tran"/>
    <property type="match status" value="2"/>
</dbReference>
<dbReference type="EC" id="7.6.2.1" evidence="2"/>
<evidence type="ECO:0000256" key="9">
    <source>
        <dbReference type="ARBA" id="ARBA00023136"/>
    </source>
</evidence>
<evidence type="ECO:0000256" key="7">
    <source>
        <dbReference type="ARBA" id="ARBA00022967"/>
    </source>
</evidence>
<protein>
    <recommendedName>
        <fullName evidence="2">P-type phospholipid transporter</fullName>
        <ecNumber evidence="2">7.6.2.1</ecNumber>
    </recommendedName>
</protein>
<dbReference type="FunFam" id="3.40.50.300:FF:000264">
    <property type="entry name" value="ATP-binding cassette, sub-family A (ABC1), member 1"/>
    <property type="match status" value="1"/>
</dbReference>
<feature type="domain" description="ABC transporter" evidence="14">
    <location>
        <begin position="1487"/>
        <end position="1721"/>
    </location>
</feature>
<dbReference type="Pfam" id="PF12698">
    <property type="entry name" value="ABC2_membrane_3"/>
    <property type="match status" value="2"/>
</dbReference>
<evidence type="ECO:0000256" key="6">
    <source>
        <dbReference type="ARBA" id="ARBA00022840"/>
    </source>
</evidence>
<feature type="transmembrane region" description="Helical" evidence="13">
    <location>
        <begin position="488"/>
        <end position="506"/>
    </location>
</feature>
<feature type="transmembrane region" description="Helical" evidence="13">
    <location>
        <begin position="1428"/>
        <end position="1450"/>
    </location>
</feature>
<evidence type="ECO:0000256" key="3">
    <source>
        <dbReference type="ARBA" id="ARBA00022553"/>
    </source>
</evidence>
<evidence type="ECO:0000256" key="1">
    <source>
        <dbReference type="ARBA" id="ARBA00004141"/>
    </source>
</evidence>
<feature type="transmembrane region" description="Helical" evidence="13">
    <location>
        <begin position="461"/>
        <end position="481"/>
    </location>
</feature>
<evidence type="ECO:0000256" key="10">
    <source>
        <dbReference type="ARBA" id="ARBA00023157"/>
    </source>
</evidence>
<dbReference type="OMA" id="MEFIELE"/>
<dbReference type="InterPro" id="IPR056264">
    <property type="entry name" value="R2_ABCA1-4-like"/>
</dbReference>
<feature type="transmembrane region" description="Helical" evidence="13">
    <location>
        <begin position="425"/>
        <end position="449"/>
    </location>
</feature>
<comment type="subcellular location">
    <subcellularLocation>
        <location evidence="1">Membrane</location>
        <topology evidence="1">Multi-pass membrane protein</topology>
    </subcellularLocation>
</comment>
<feature type="transmembrane region" description="Helical" evidence="13">
    <location>
        <begin position="1310"/>
        <end position="1329"/>
    </location>
</feature>
<evidence type="ECO:0000256" key="4">
    <source>
        <dbReference type="ARBA" id="ARBA00022692"/>
    </source>
</evidence>
<evidence type="ECO:0000313" key="16">
    <source>
        <dbReference type="Proteomes" id="UP000694380"/>
    </source>
</evidence>
<dbReference type="GO" id="GO:0005524">
    <property type="term" value="F:ATP binding"/>
    <property type="evidence" value="ECO:0007669"/>
    <property type="project" value="UniProtKB-KW"/>
</dbReference>
<dbReference type="PANTHER" id="PTHR19229">
    <property type="entry name" value="ATP-BINDING CASSETTE TRANSPORTER SUBFAMILY A ABCA"/>
    <property type="match status" value="1"/>
</dbReference>
<dbReference type="InterPro" id="IPR013525">
    <property type="entry name" value="ABC2_TM"/>
</dbReference>
<dbReference type="GO" id="GO:0016020">
    <property type="term" value="C:membrane"/>
    <property type="evidence" value="ECO:0007669"/>
    <property type="project" value="UniProtKB-SubCell"/>
</dbReference>
<evidence type="ECO:0000256" key="2">
    <source>
        <dbReference type="ARBA" id="ARBA00012189"/>
    </source>
</evidence>
<keyword evidence="4 13" id="KW-0812">Transmembrane</keyword>
<dbReference type="GO" id="GO:0016887">
    <property type="term" value="F:ATP hydrolysis activity"/>
    <property type="evidence" value="ECO:0007669"/>
    <property type="project" value="InterPro"/>
</dbReference>
<keyword evidence="6" id="KW-0067">ATP-binding</keyword>
<dbReference type="PROSITE" id="PS00211">
    <property type="entry name" value="ABC_TRANSPORTER_1"/>
    <property type="match status" value="1"/>
</dbReference>
<dbReference type="InterPro" id="IPR017871">
    <property type="entry name" value="ABC_transporter-like_CS"/>
</dbReference>
<dbReference type="GO" id="GO:0140359">
    <property type="term" value="F:ABC-type transporter activity"/>
    <property type="evidence" value="ECO:0007669"/>
    <property type="project" value="InterPro"/>
</dbReference>
<dbReference type="SMART" id="SM00382">
    <property type="entry name" value="AAA"/>
    <property type="match status" value="2"/>
</dbReference>
<dbReference type="GeneTree" id="ENSGT00940000154658"/>
<keyword evidence="8 13" id="KW-1133">Transmembrane helix</keyword>
<dbReference type="GO" id="GO:0005548">
    <property type="term" value="F:phospholipid transporter activity"/>
    <property type="evidence" value="ECO:0007669"/>
    <property type="project" value="UniProtKB-ARBA"/>
</dbReference>
<evidence type="ECO:0000256" key="11">
    <source>
        <dbReference type="ARBA" id="ARBA00023180"/>
    </source>
</evidence>
<feature type="transmembrane region" description="Helical" evidence="13">
    <location>
        <begin position="1230"/>
        <end position="1252"/>
    </location>
</feature>
<organism evidence="15 16">
    <name type="scientific">Chrysemys picta bellii</name>
    <name type="common">Western painted turtle</name>
    <name type="synonym">Emys bellii</name>
    <dbReference type="NCBI Taxonomy" id="8478"/>
    <lineage>
        <taxon>Eukaryota</taxon>
        <taxon>Metazoa</taxon>
        <taxon>Chordata</taxon>
        <taxon>Craniata</taxon>
        <taxon>Vertebrata</taxon>
        <taxon>Euteleostomi</taxon>
        <taxon>Archelosauria</taxon>
        <taxon>Testudinata</taxon>
        <taxon>Testudines</taxon>
        <taxon>Cryptodira</taxon>
        <taxon>Durocryptodira</taxon>
        <taxon>Testudinoidea</taxon>
        <taxon>Emydidae</taxon>
        <taxon>Chrysemys</taxon>
    </lineage>
</organism>
<gene>
    <name evidence="15" type="primary">ABCA1</name>
</gene>
<dbReference type="InterPro" id="IPR003439">
    <property type="entry name" value="ABC_transporter-like_ATP-bd"/>
</dbReference>
<sequence length="1821" mass="204796">MAFWTQLGLLLWKNFTYRRRQTFQLLIEVAWPLFIFFILISVRLSYPPYEQHECHFPNKAMPSAGTLPWVQGIICNANNPCFRYPTPGESPGVVGNFNRSISCMFSPCLAPYCNELLKNLESSPLSRIIWRALKPLLIGKILYTPDTPVTRQVMTEVNRTFQELGVFRDLGGMWEEISPKIWTFMESSQEMDLIRVSMPSLWVCLHYVALFLAKSSEDIQPVNGSTYTWMDAFNETDQAVQTISRFMECVNLDKLEPVATEVRLINRSMELLEERKFWAGIVFPEITPDSVELPPHIKYKIRMDIDNVERTNKIKDGYWDPGPRADPFEDMRYVWGGFVYLQDVVEQAIIRALTGTEKKTGVYVQQMPYPCYVDDIFLRVMGRSMPLFMTLAWIYSVAVIIKGIVYEKEARLKETMRIMGLDNGILWFSWFISSLIPLLMSAGLLVLILKMGNLLPYSDPSVVFVFLSVFAVVTILQCFLISTMFSRANLATACGGIIYFTLYLPYVLCVAWQDYVSVSLLSPVAFGFGCEYFALFEEQGVGVQWDNLFESPLEEDGFNLTTSAFMMLFDTFLYGVMTWYIESVFPGEPLLLPRDMSWCYCMEEEPTHLSLGVSIQNLVKIYRDGKKVAVDGLTLNFFEGQITSFLGHNGAGKTTTMSILTGLFPPTSGTAFILGKDIRSELSTIRQNLGVCPQHNVLFDLLTVEEHIWFYARLKGLSEKKVKEEMQQMVLDVGLPHKLKARTSKLSGGMQRKLSVALAFVGGSKVVILDEPTAGVDPYSRRGIWELLLKYRQGRTIILSTHHMDEADILGDRIAIISNGKLCCVGSSLFLKNQLGTGYYLTLVKKDVDSSLSSCRNSSSTHGTEALPALHVPEARLVEEIGHELTYVLPYEAAREGAFVELFHEIDDRLSDLGISSYGISETTLEEQPLKEKEICFCLFVRALCRLLSAESRETDLLSGMDGKGSYQMKGWKLIQQQFVALLWKRLLIAKRSRKGFFAQIVLPAVFVCIALMFSLIVPPFGKYPSLELQPWMYEEQYTFISNDAPDDAGTQKLVNTLLNEPGFGTQDKWTTASVPDTVLDIFLNGNWTMENPSPACECSNEKIKKMLPVCPPGAGGLPPPQVGEVCSVNLTDRNISDYLVKTYAQIIGKRCLLHTLFPSDCCYPCVWFNNKGWHAIGSFLNVINNAILRANLQDGENPSTYGITAFNHPLNLTKQQLSEVALMTTSVDVLVSICVIFAMSFVPASFVVFLIQERVSKAKHLQFISGVKPVIYWLANFVWDMCNYVVPATLVIIIFICFQQKSYVSSSNLPALALLLLLYGWSITPLMYPASFVFKIPSTAYVVLTSVNLFIGINGSVATFVLELFTNNKLNNINEILKSVFLIFPHFCLGRGLIDMVKNQAMADALERFGENRFVSPLSWDLVGRNLFAMAVEGAVFFLITVLIQYRFFIKPRPVSAKLPPVNDEDEDVTRERQRIISGGGQSDILEIKELTKVRERGMKRKPAVDRICVGIPPGECFGLLGVNGAGKSSTFKMLTGDTDVTGGEAYLKGNSILSNIQGVHQNMGYCPQFDAINELLTGREHLEFFALLRGVPEKEVCQVGEWAIRKLGLVKYGEKYAGNYSGGNRRKLSTAIALIGSPPVVFLDEPTTGMDPKARRFLWNCALSVIKEGRSVVLTSHSMEECEALCTRMAIMVNGRFRCLGSVQHLKNRLVSGPEFFGLAFPGSVLKEKHRNMLQYQLPSSPSSLARIFSILSQNKKRLHIEDYSVSQTTLDQVFVNFAKDQSDDDHTKDMSLHKNQTVVDIAILTSFLQDEKVKESCV</sequence>
<evidence type="ECO:0000259" key="14">
    <source>
        <dbReference type="PROSITE" id="PS50893"/>
    </source>
</evidence>
<keyword evidence="9 13" id="KW-0472">Membrane</keyword>
<dbReference type="Gene3D" id="3.40.50.300">
    <property type="entry name" value="P-loop containing nucleotide triphosphate hydrolases"/>
    <property type="match status" value="2"/>
</dbReference>
<name>A0A8C3IIB3_CHRPI</name>
<reference evidence="15" key="2">
    <citation type="submission" date="2025-09" db="UniProtKB">
        <authorList>
            <consortium name="Ensembl"/>
        </authorList>
    </citation>
    <scope>IDENTIFICATION</scope>
</reference>
<evidence type="ECO:0000256" key="13">
    <source>
        <dbReference type="SAM" id="Phobius"/>
    </source>
</evidence>
<reference evidence="15" key="1">
    <citation type="submission" date="2025-08" db="UniProtKB">
        <authorList>
            <consortium name="Ensembl"/>
        </authorList>
    </citation>
    <scope>IDENTIFICATION</scope>
</reference>
<evidence type="ECO:0000256" key="5">
    <source>
        <dbReference type="ARBA" id="ARBA00022741"/>
    </source>
</evidence>
<evidence type="ECO:0000256" key="8">
    <source>
        <dbReference type="ARBA" id="ARBA00022989"/>
    </source>
</evidence>
<feature type="transmembrane region" description="Helical" evidence="13">
    <location>
        <begin position="25"/>
        <end position="46"/>
    </location>
</feature>
<comment type="catalytic activity">
    <reaction evidence="12">
        <text>ATP + H2O + phospholipidSide 1 = ADP + phosphate + phospholipidSide 2.</text>
        <dbReference type="EC" id="7.6.2.1"/>
    </reaction>
</comment>
<dbReference type="Proteomes" id="UP000694380">
    <property type="component" value="Unplaced"/>
</dbReference>
<keyword evidence="3" id="KW-0597">Phosphoprotein</keyword>
<dbReference type="CDD" id="cd03263">
    <property type="entry name" value="ABC_subfamily_A"/>
    <property type="match status" value="2"/>
</dbReference>
<dbReference type="PROSITE" id="PS50893">
    <property type="entry name" value="ABC_TRANSPORTER_2"/>
    <property type="match status" value="2"/>
</dbReference>
<feature type="transmembrane region" description="Helical" evidence="13">
    <location>
        <begin position="1341"/>
        <end position="1365"/>
    </location>
</feature>
<dbReference type="PANTHER" id="PTHR19229:SF34">
    <property type="entry name" value="PHOSPHOLIPID-TRANSPORTING ATPASE ABCA1"/>
    <property type="match status" value="1"/>
</dbReference>
<dbReference type="InterPro" id="IPR003593">
    <property type="entry name" value="AAA+_ATPase"/>
</dbReference>
<keyword evidence="16" id="KW-1185">Reference proteome</keyword>
<dbReference type="SUPFAM" id="SSF52540">
    <property type="entry name" value="P-loop containing nucleoside triphosphate hydrolases"/>
    <property type="match status" value="2"/>
</dbReference>
<proteinExistence type="predicted"/>
<keyword evidence="11" id="KW-0325">Glycoprotein</keyword>
<keyword evidence="5" id="KW-0547">Nucleotide-binding</keyword>
<keyword evidence="10" id="KW-1015">Disulfide bond</keyword>
<dbReference type="InterPro" id="IPR026082">
    <property type="entry name" value="ABCA"/>
</dbReference>
<dbReference type="GO" id="GO:0140326">
    <property type="term" value="F:ATPase-coupled intramembrane lipid transporter activity"/>
    <property type="evidence" value="ECO:0007669"/>
    <property type="project" value="UniProtKB-EC"/>
</dbReference>
<evidence type="ECO:0000313" key="15">
    <source>
        <dbReference type="Ensembl" id="ENSCPBP00000034110.1"/>
    </source>
</evidence>
<feature type="transmembrane region" description="Helical" evidence="13">
    <location>
        <begin position="997"/>
        <end position="1018"/>
    </location>
</feature>
<dbReference type="FunFam" id="3.40.50.300:FF:000232">
    <property type="entry name" value="ATP-binding cassette, sub-family A (ABC1), member 1"/>
    <property type="match status" value="1"/>
</dbReference>
<dbReference type="Ensembl" id="ENSCPBT00000040012.1">
    <property type="protein sequence ID" value="ENSCPBP00000034110.1"/>
    <property type="gene ID" value="ENSCPBG00000020497.1"/>
</dbReference>
<feature type="transmembrane region" description="Helical" evidence="13">
    <location>
        <begin position="1272"/>
        <end position="1298"/>
    </location>
</feature>
<evidence type="ECO:0000256" key="12">
    <source>
        <dbReference type="ARBA" id="ARBA00034036"/>
    </source>
</evidence>